<evidence type="ECO:0000313" key="13">
    <source>
        <dbReference type="EMBL" id="VAW42196.1"/>
    </source>
</evidence>
<feature type="transmembrane region" description="Helical" evidence="10">
    <location>
        <begin position="90"/>
        <end position="107"/>
    </location>
</feature>
<dbReference type="SUPFAM" id="SSF81342">
    <property type="entry name" value="Transmembrane di-heme cytochromes"/>
    <property type="match status" value="1"/>
</dbReference>
<gene>
    <name evidence="13" type="ORF">MNBD_DELTA03-1370</name>
</gene>
<dbReference type="PROSITE" id="PS51003">
    <property type="entry name" value="CYTB_CTER"/>
    <property type="match status" value="1"/>
</dbReference>
<dbReference type="InterPro" id="IPR016174">
    <property type="entry name" value="Di-haem_cyt_TM"/>
</dbReference>
<comment type="subcellular location">
    <subcellularLocation>
        <location evidence="1">Membrane</location>
        <topology evidence="1">Multi-pass membrane protein</topology>
    </subcellularLocation>
</comment>
<dbReference type="SUPFAM" id="SSF81648">
    <property type="entry name" value="a domain/subunit of cytochrome bc1 complex (Ubiquinol-cytochrome c reductase)"/>
    <property type="match status" value="1"/>
</dbReference>
<feature type="transmembrane region" description="Helical" evidence="10">
    <location>
        <begin position="12"/>
        <end position="30"/>
    </location>
</feature>
<dbReference type="InterPro" id="IPR005797">
    <property type="entry name" value="Cyt_b/b6_N"/>
</dbReference>
<dbReference type="GO" id="GO:0046872">
    <property type="term" value="F:metal ion binding"/>
    <property type="evidence" value="ECO:0007669"/>
    <property type="project" value="UniProtKB-KW"/>
</dbReference>
<dbReference type="InterPro" id="IPR005798">
    <property type="entry name" value="Cyt_b/b6_C"/>
</dbReference>
<evidence type="ECO:0000256" key="9">
    <source>
        <dbReference type="ARBA" id="ARBA00023136"/>
    </source>
</evidence>
<keyword evidence="7 10" id="KW-1133">Transmembrane helix</keyword>
<proteinExistence type="predicted"/>
<dbReference type="PROSITE" id="PS51002">
    <property type="entry name" value="CYTB_NTER"/>
    <property type="match status" value="1"/>
</dbReference>
<feature type="transmembrane region" description="Helical" evidence="10">
    <location>
        <begin position="179"/>
        <end position="197"/>
    </location>
</feature>
<evidence type="ECO:0000256" key="10">
    <source>
        <dbReference type="SAM" id="Phobius"/>
    </source>
</evidence>
<keyword evidence="4 10" id="KW-0812">Transmembrane</keyword>
<dbReference type="GO" id="GO:0022904">
    <property type="term" value="P:respiratory electron transport chain"/>
    <property type="evidence" value="ECO:0007669"/>
    <property type="project" value="InterPro"/>
</dbReference>
<protein>
    <recommendedName>
        <fullName evidence="14">Cytochrome b/b6 N-terminal region profile domain-containing protein</fullName>
    </recommendedName>
</protein>
<accession>A0A3B0WCC1</accession>
<evidence type="ECO:0000256" key="5">
    <source>
        <dbReference type="ARBA" id="ARBA00022723"/>
    </source>
</evidence>
<dbReference type="PANTHER" id="PTHR19271">
    <property type="entry name" value="CYTOCHROME B"/>
    <property type="match status" value="1"/>
</dbReference>
<keyword evidence="3" id="KW-0349">Heme</keyword>
<sequence length="273" mass="30764">MRFLDIKWGARSIAALYVSLFSGLVLALQYDASHPYYSVSVIDTLVPFGTFWRSLHFYSSQLFLLLLVLHFLAMFLKNPPSASLLNWPRLVFAMLVVVLLLFSGYILRADATGSSAGRIAENIILSIPILGHSLNAFLFDISADGMRRVYANHLIGLGLVFMVLTWPHIRRYVVGWRQFPWLILGLAVWAALIPAPMDAAKLGVFHITGPWFFVGMQEMLRHIPPLLAGVIWPALLVVLLLLLRPGARYRRPAAILTLIWLTAYLVLTIIGWR</sequence>
<dbReference type="EMBL" id="UOEX01000423">
    <property type="protein sequence ID" value="VAW42196.1"/>
    <property type="molecule type" value="Genomic_DNA"/>
</dbReference>
<feature type="transmembrane region" description="Helical" evidence="10">
    <location>
        <begin position="255"/>
        <end position="272"/>
    </location>
</feature>
<evidence type="ECO:0000256" key="7">
    <source>
        <dbReference type="ARBA" id="ARBA00022989"/>
    </source>
</evidence>
<evidence type="ECO:0000256" key="1">
    <source>
        <dbReference type="ARBA" id="ARBA00004141"/>
    </source>
</evidence>
<dbReference type="Gene3D" id="1.20.810.10">
    <property type="entry name" value="Cytochrome Bc1 Complex, Chain C"/>
    <property type="match status" value="2"/>
</dbReference>
<evidence type="ECO:0000256" key="3">
    <source>
        <dbReference type="ARBA" id="ARBA00022617"/>
    </source>
</evidence>
<name>A0A3B0WCC1_9ZZZZ</name>
<keyword evidence="2" id="KW-0813">Transport</keyword>
<dbReference type="InterPro" id="IPR027387">
    <property type="entry name" value="Cytb/b6-like_sf"/>
</dbReference>
<reference evidence="13" key="1">
    <citation type="submission" date="2018-06" db="EMBL/GenBank/DDBJ databases">
        <authorList>
            <person name="Zhirakovskaya E."/>
        </authorList>
    </citation>
    <scope>NUCLEOTIDE SEQUENCE</scope>
</reference>
<keyword evidence="6" id="KW-0249">Electron transport</keyword>
<evidence type="ECO:0000256" key="4">
    <source>
        <dbReference type="ARBA" id="ARBA00022692"/>
    </source>
</evidence>
<evidence type="ECO:0000256" key="6">
    <source>
        <dbReference type="ARBA" id="ARBA00022982"/>
    </source>
</evidence>
<keyword evidence="9 10" id="KW-0472">Membrane</keyword>
<keyword evidence="8" id="KW-0408">Iron</keyword>
<keyword evidence="5" id="KW-0479">Metal-binding</keyword>
<dbReference type="Pfam" id="PF00033">
    <property type="entry name" value="Cytochrome_B"/>
    <property type="match status" value="1"/>
</dbReference>
<evidence type="ECO:0000256" key="8">
    <source>
        <dbReference type="ARBA" id="ARBA00023004"/>
    </source>
</evidence>
<organism evidence="13">
    <name type="scientific">hydrothermal vent metagenome</name>
    <dbReference type="NCBI Taxonomy" id="652676"/>
    <lineage>
        <taxon>unclassified sequences</taxon>
        <taxon>metagenomes</taxon>
        <taxon>ecological metagenomes</taxon>
    </lineage>
</organism>
<dbReference type="GO" id="GO:0009055">
    <property type="term" value="F:electron transfer activity"/>
    <property type="evidence" value="ECO:0007669"/>
    <property type="project" value="InterPro"/>
</dbReference>
<feature type="transmembrane region" description="Helical" evidence="10">
    <location>
        <begin position="150"/>
        <end position="167"/>
    </location>
</feature>
<dbReference type="PANTHER" id="PTHR19271:SF16">
    <property type="entry name" value="CYTOCHROME B"/>
    <property type="match status" value="1"/>
</dbReference>
<evidence type="ECO:0008006" key="14">
    <source>
        <dbReference type="Google" id="ProtNLM"/>
    </source>
</evidence>
<dbReference type="GO" id="GO:0016491">
    <property type="term" value="F:oxidoreductase activity"/>
    <property type="evidence" value="ECO:0007669"/>
    <property type="project" value="InterPro"/>
</dbReference>
<evidence type="ECO:0000259" key="11">
    <source>
        <dbReference type="PROSITE" id="PS51002"/>
    </source>
</evidence>
<dbReference type="AlphaFoldDB" id="A0A3B0WCC1"/>
<evidence type="ECO:0000256" key="2">
    <source>
        <dbReference type="ARBA" id="ARBA00022448"/>
    </source>
</evidence>
<feature type="transmembrane region" description="Helical" evidence="10">
    <location>
        <begin position="223"/>
        <end position="243"/>
    </location>
</feature>
<evidence type="ECO:0000259" key="12">
    <source>
        <dbReference type="PROSITE" id="PS51003"/>
    </source>
</evidence>
<feature type="domain" description="Cytochrome b/b6 N-terminal region profile" evidence="11">
    <location>
        <begin position="1"/>
        <end position="181"/>
    </location>
</feature>
<dbReference type="InterPro" id="IPR036150">
    <property type="entry name" value="Cyt_b/b6_C_sf"/>
</dbReference>
<feature type="domain" description="Cytochrome b/b6 C-terminal region profile" evidence="12">
    <location>
        <begin position="206"/>
        <end position="273"/>
    </location>
</feature>
<dbReference type="GO" id="GO:0016020">
    <property type="term" value="C:membrane"/>
    <property type="evidence" value="ECO:0007669"/>
    <property type="project" value="UniProtKB-SubCell"/>
</dbReference>